<dbReference type="PROSITE" id="PS00079">
    <property type="entry name" value="MULTICOPPER_OXIDASE1"/>
    <property type="match status" value="1"/>
</dbReference>
<dbReference type="GO" id="GO:0016491">
    <property type="term" value="F:oxidoreductase activity"/>
    <property type="evidence" value="ECO:0007669"/>
    <property type="project" value="UniProtKB-KW"/>
</dbReference>
<evidence type="ECO:0000313" key="8">
    <source>
        <dbReference type="Proteomes" id="UP001223084"/>
    </source>
</evidence>
<dbReference type="SMART" id="SM00564">
    <property type="entry name" value="PQQ"/>
    <property type="match status" value="6"/>
</dbReference>
<dbReference type="PANTHER" id="PTHR32303">
    <property type="entry name" value="QUINOPROTEIN ALCOHOL DEHYDROGENASE (CYTOCHROME C)"/>
    <property type="match status" value="1"/>
</dbReference>
<dbReference type="GO" id="GO:0046872">
    <property type="term" value="F:metal ion binding"/>
    <property type="evidence" value="ECO:0007669"/>
    <property type="project" value="UniProtKB-KW"/>
</dbReference>
<comment type="caution">
    <text evidence="7">The sequence shown here is derived from an EMBL/GenBank/DDBJ whole genome shotgun (WGS) entry which is preliminary data.</text>
</comment>
<sequence length="721" mass="77266">MGKVSRMLGAAVLTGVLIAGCTNGKDSGTVGNKGKATETTQKTETKGWETFGFNYGNTRHVPYNQITKDNIKDLGLVWSADFKELDKEIPGGNQGFPLVVNDVLYTTTSYNHIFAFEAATGKLLWHWKPDSIGSFKNFGLNVNRGVAYGDGKVYMLTLDNKIVSVNAKTGKTVKIVKISDAIPEVTAENGYYETTAPIFYKGKLLIGCSGADNGVRGFVMAYNADLTPAWDEPFWNVPPRGTGWMKNKFSGGGTVWMPVTIDEETGIMYYSVANPAPDFYGEDRQGDNKWTDSVVALDTNTGKMVWARQQVSHDLWDYDTAASPLLYKATVGGKIRKVVSVGTKGGEWFAYDAKTGKPIYENVSFAKISHPNPTPKGTLVYPGALGGQNYAPSTYDPATNILLIPGIEQPMIIYAAKNQKDNVKNGGPGTSDFGTTMAAATNIKPYGTVTAIDLNTGKKLYQNKVSEPMRGGFTSNANSIAFYGGGDGYLVAMDIKTGKTLWKFQTGAPIAAAPTIFEKGGKDYIAISVGGTSTSSGGGKESKIMVFALGGNKTQMKAAAASDNGAGHGSKKASLPKEGTWITNDAANKKAELLLISGYNGVLSGMNFNGYGNGDMTFTVPLNWEIKVDLQNKSGQMPHSVMVVPENTKGKVKDFKLAFKGAQTPDPLAGFIGSKTQSFTFKADKEGTYLLWCAVPGHGSMGMYVTLVVDGKAKETTVTHK</sequence>
<dbReference type="PROSITE" id="PS51257">
    <property type="entry name" value="PROKAR_LIPOPROTEIN"/>
    <property type="match status" value="1"/>
</dbReference>
<organism evidence="7 8">
    <name type="scientific">Heyndrickxia coagulans</name>
    <name type="common">Weizmannia coagulans</name>
    <dbReference type="NCBI Taxonomy" id="1398"/>
    <lineage>
        <taxon>Bacteria</taxon>
        <taxon>Bacillati</taxon>
        <taxon>Bacillota</taxon>
        <taxon>Bacilli</taxon>
        <taxon>Bacillales</taxon>
        <taxon>Bacillaceae</taxon>
        <taxon>Heyndrickxia</taxon>
    </lineage>
</organism>
<evidence type="ECO:0000256" key="4">
    <source>
        <dbReference type="ARBA" id="ARBA00023002"/>
    </source>
</evidence>
<dbReference type="InterPro" id="IPR049544">
    <property type="entry name" value="SoxE-like_C"/>
</dbReference>
<comment type="similarity">
    <text evidence="2">Belongs to the bacterial PQQ dehydrogenase family.</text>
</comment>
<evidence type="ECO:0000313" key="7">
    <source>
        <dbReference type="EMBL" id="MDL5042030.1"/>
    </source>
</evidence>
<evidence type="ECO:0000259" key="5">
    <source>
        <dbReference type="Pfam" id="PF01011"/>
    </source>
</evidence>
<dbReference type="Gene3D" id="2.140.10.10">
    <property type="entry name" value="Quinoprotein alcohol dehydrogenase-like superfamily"/>
    <property type="match status" value="1"/>
</dbReference>
<dbReference type="InterPro" id="IPR033138">
    <property type="entry name" value="Cu_oxidase_CS"/>
</dbReference>
<feature type="domain" description="Pyrrolo-quinoline quinone repeat" evidence="5">
    <location>
        <begin position="370"/>
        <end position="525"/>
    </location>
</feature>
<accession>A0AAW7CL14</accession>
<comment type="cofactor">
    <cofactor evidence="1">
        <name>pyrroloquinoline quinone</name>
        <dbReference type="ChEBI" id="CHEBI:58442"/>
    </cofactor>
</comment>
<proteinExistence type="inferred from homology"/>
<dbReference type="SUPFAM" id="SSF49503">
    <property type="entry name" value="Cupredoxins"/>
    <property type="match status" value="1"/>
</dbReference>
<dbReference type="InterPro" id="IPR018391">
    <property type="entry name" value="PQQ_b-propeller_rpt"/>
</dbReference>
<keyword evidence="4" id="KW-0560">Oxidoreductase</keyword>
<dbReference type="InterPro" id="IPR011047">
    <property type="entry name" value="Quinoprotein_ADH-like_sf"/>
</dbReference>
<dbReference type="RefSeq" id="WP_285958634.1">
    <property type="nucleotide sequence ID" value="NZ_JASUZX010000002.1"/>
</dbReference>
<dbReference type="Proteomes" id="UP001223084">
    <property type="component" value="Unassembled WGS sequence"/>
</dbReference>
<dbReference type="Gene3D" id="2.60.40.420">
    <property type="entry name" value="Cupredoxins - blue copper proteins"/>
    <property type="match status" value="1"/>
</dbReference>
<keyword evidence="3" id="KW-0479">Metal-binding</keyword>
<dbReference type="InterPro" id="IPR008972">
    <property type="entry name" value="Cupredoxin"/>
</dbReference>
<dbReference type="Pfam" id="PF01011">
    <property type="entry name" value="PQQ"/>
    <property type="match status" value="2"/>
</dbReference>
<feature type="domain" description="Pyrrolo-quinoline quinone repeat" evidence="5">
    <location>
        <begin position="48"/>
        <end position="361"/>
    </location>
</feature>
<evidence type="ECO:0000256" key="1">
    <source>
        <dbReference type="ARBA" id="ARBA00001931"/>
    </source>
</evidence>
<evidence type="ECO:0000256" key="3">
    <source>
        <dbReference type="ARBA" id="ARBA00022723"/>
    </source>
</evidence>
<name>A0AAW7CL14_HEYCO</name>
<gene>
    <name evidence="7" type="ORF">QN341_13540</name>
</gene>
<dbReference type="SUPFAM" id="SSF50998">
    <property type="entry name" value="Quinoprotein alcohol dehydrogenase-like"/>
    <property type="match status" value="1"/>
</dbReference>
<evidence type="ECO:0000259" key="6">
    <source>
        <dbReference type="Pfam" id="PF06525"/>
    </source>
</evidence>
<evidence type="ECO:0000256" key="2">
    <source>
        <dbReference type="ARBA" id="ARBA00008156"/>
    </source>
</evidence>
<dbReference type="EMBL" id="JASUZX010000002">
    <property type="protein sequence ID" value="MDL5042030.1"/>
    <property type="molecule type" value="Genomic_DNA"/>
</dbReference>
<dbReference type="InterPro" id="IPR002372">
    <property type="entry name" value="PQQ_rpt_dom"/>
</dbReference>
<reference evidence="7" key="1">
    <citation type="submission" date="2023-06" db="EMBL/GenBank/DDBJ databases">
        <title>Probiogenomic evaluation and L lactic producing Weizmannia coaggulans BKMTCR2-2 from tree bark.</title>
        <authorList>
            <person name="Mahittikon J."/>
            <person name="Tanasupawat S."/>
        </authorList>
    </citation>
    <scope>NUCLEOTIDE SEQUENCE</scope>
    <source>
        <strain evidence="7">BKMTCR2-2</strain>
    </source>
</reference>
<dbReference type="Pfam" id="PF06525">
    <property type="entry name" value="SoxE"/>
    <property type="match status" value="1"/>
</dbReference>
<dbReference type="AlphaFoldDB" id="A0AAW7CL14"/>
<feature type="domain" description="Sulfocyanin-like C-terminal" evidence="6">
    <location>
        <begin position="586"/>
        <end position="711"/>
    </location>
</feature>
<protein>
    <submittedName>
        <fullName evidence="7">PQQ-binding-like beta-propeller repeat protein</fullName>
    </submittedName>
</protein>